<dbReference type="PROSITE" id="PS51375">
    <property type="entry name" value="PPR"/>
    <property type="match status" value="11"/>
</dbReference>
<dbReference type="NCBIfam" id="TIGR00756">
    <property type="entry name" value="PPR"/>
    <property type="match status" value="10"/>
</dbReference>
<feature type="repeat" description="PPR" evidence="3">
    <location>
        <begin position="112"/>
        <end position="146"/>
    </location>
</feature>
<evidence type="ECO:0000256" key="2">
    <source>
        <dbReference type="ARBA" id="ARBA00022737"/>
    </source>
</evidence>
<dbReference type="Proteomes" id="UP001189624">
    <property type="component" value="Chromosome 2"/>
</dbReference>
<accession>A0AA86S3Y5</accession>
<organism evidence="5 6">
    <name type="scientific">Sphenostylis stenocarpa</name>
    <dbReference type="NCBI Taxonomy" id="92480"/>
    <lineage>
        <taxon>Eukaryota</taxon>
        <taxon>Viridiplantae</taxon>
        <taxon>Streptophyta</taxon>
        <taxon>Embryophyta</taxon>
        <taxon>Tracheophyta</taxon>
        <taxon>Spermatophyta</taxon>
        <taxon>Magnoliopsida</taxon>
        <taxon>eudicotyledons</taxon>
        <taxon>Gunneridae</taxon>
        <taxon>Pentapetalae</taxon>
        <taxon>rosids</taxon>
        <taxon>fabids</taxon>
        <taxon>Fabales</taxon>
        <taxon>Fabaceae</taxon>
        <taxon>Papilionoideae</taxon>
        <taxon>50 kb inversion clade</taxon>
        <taxon>NPAAA clade</taxon>
        <taxon>indigoferoid/millettioid clade</taxon>
        <taxon>Phaseoleae</taxon>
        <taxon>Sphenostylis</taxon>
    </lineage>
</organism>
<dbReference type="Gene3D" id="1.25.40.10">
    <property type="entry name" value="Tetratricopeptide repeat domain"/>
    <property type="match status" value="4"/>
</dbReference>
<dbReference type="Pfam" id="PF12854">
    <property type="entry name" value="PPR_1"/>
    <property type="match status" value="1"/>
</dbReference>
<feature type="repeat" description="PPR" evidence="3">
    <location>
        <begin position="394"/>
        <end position="428"/>
    </location>
</feature>
<dbReference type="InterPro" id="IPR057291">
    <property type="entry name" value="CHX17_2nd"/>
</dbReference>
<dbReference type="InterPro" id="IPR002885">
    <property type="entry name" value="PPR_rpt"/>
</dbReference>
<feature type="repeat" description="PPR" evidence="3">
    <location>
        <begin position="218"/>
        <end position="252"/>
    </location>
</feature>
<keyword evidence="2" id="KW-0677">Repeat</keyword>
<protein>
    <recommendedName>
        <fullName evidence="4">Cation/H(+) antiporter central domain-containing protein</fullName>
    </recommendedName>
</protein>
<keyword evidence="6" id="KW-1185">Reference proteome</keyword>
<feature type="repeat" description="PPR" evidence="3">
    <location>
        <begin position="253"/>
        <end position="287"/>
    </location>
</feature>
<feature type="repeat" description="PPR" evidence="3">
    <location>
        <begin position="288"/>
        <end position="322"/>
    </location>
</feature>
<dbReference type="GO" id="GO:0003729">
    <property type="term" value="F:mRNA binding"/>
    <property type="evidence" value="ECO:0007669"/>
    <property type="project" value="TreeGrafter"/>
</dbReference>
<evidence type="ECO:0000256" key="3">
    <source>
        <dbReference type="PROSITE-ProRule" id="PRU00708"/>
    </source>
</evidence>
<evidence type="ECO:0000259" key="4">
    <source>
        <dbReference type="Pfam" id="PF23256"/>
    </source>
</evidence>
<dbReference type="PANTHER" id="PTHR47934:SF2">
    <property type="entry name" value="OS07G0671200 PROTEIN"/>
    <property type="match status" value="1"/>
</dbReference>
<dbReference type="GO" id="GO:0006396">
    <property type="term" value="P:RNA processing"/>
    <property type="evidence" value="ECO:0007669"/>
    <property type="project" value="TreeGrafter"/>
</dbReference>
<dbReference type="Pfam" id="PF23256">
    <property type="entry name" value="CHX17_2nd"/>
    <property type="match status" value="1"/>
</dbReference>
<feature type="repeat" description="PPR" evidence="3">
    <location>
        <begin position="358"/>
        <end position="393"/>
    </location>
</feature>
<evidence type="ECO:0000256" key="1">
    <source>
        <dbReference type="ARBA" id="ARBA00007626"/>
    </source>
</evidence>
<feature type="repeat" description="PPR" evidence="3">
    <location>
        <begin position="148"/>
        <end position="182"/>
    </location>
</feature>
<proteinExistence type="inferred from homology"/>
<dbReference type="Gramene" id="rna-AYBTSS11_LOCUS5870">
    <property type="protein sequence ID" value="CAJ1932542.1"/>
    <property type="gene ID" value="gene-AYBTSS11_LOCUS5870"/>
</dbReference>
<feature type="repeat" description="PPR" evidence="3">
    <location>
        <begin position="323"/>
        <end position="357"/>
    </location>
</feature>
<evidence type="ECO:0000313" key="6">
    <source>
        <dbReference type="Proteomes" id="UP001189624"/>
    </source>
</evidence>
<dbReference type="SUPFAM" id="SSF81901">
    <property type="entry name" value="HCP-like"/>
    <property type="match status" value="1"/>
</dbReference>
<evidence type="ECO:0000313" key="5">
    <source>
        <dbReference type="EMBL" id="CAJ1932542.1"/>
    </source>
</evidence>
<dbReference type="EMBL" id="OY731399">
    <property type="protein sequence ID" value="CAJ1932542.1"/>
    <property type="molecule type" value="Genomic_DNA"/>
</dbReference>
<dbReference type="InterPro" id="IPR011990">
    <property type="entry name" value="TPR-like_helical_dom_sf"/>
</dbReference>
<feature type="repeat" description="PPR" evidence="3">
    <location>
        <begin position="429"/>
        <end position="463"/>
    </location>
</feature>
<dbReference type="InterPro" id="IPR051114">
    <property type="entry name" value="Mito_RNA_Proc_CCM1"/>
</dbReference>
<feature type="repeat" description="PPR" evidence="3">
    <location>
        <begin position="183"/>
        <end position="217"/>
    </location>
</feature>
<dbReference type="AlphaFoldDB" id="A0AA86S3Y5"/>
<dbReference type="GO" id="GO:0005739">
    <property type="term" value="C:mitochondrion"/>
    <property type="evidence" value="ECO:0007669"/>
    <property type="project" value="TreeGrafter"/>
</dbReference>
<feature type="repeat" description="PPR" evidence="3">
    <location>
        <begin position="464"/>
        <end position="498"/>
    </location>
</feature>
<comment type="similarity">
    <text evidence="1">Belongs to the PPR family. P subfamily.</text>
</comment>
<sequence>MRTLLNSLVTNVEIKHPVAGLVSLVDECEWESKSEIESNFVEKLCDMLFRVCADNKMFREAIGVFEYVMAKGLVIDGRSCFVLLLALKRCNDVEFCVRFFRQMVESGRVNIGVQSLTLVVDVLSRRGQVERAKKLMEEMAEKGIVRPTVFTYNTLLNACVVRKDRRGVDEILGLMESEGVQPCLTTYTILIEGYGNSGRIGEAEKVFEEMRERNVEMDVYVYTSMISWNCRARNIKRALALFDEMIWKGIAPNTHTFGAMISGVCKVGQMEAAEILLDEMQIKGIDLNVVIFNTMMDGYCKRGMMDEAFRLQVIMERKGFEADVFTYNTLASGLCKLHKYEEAKRTLNLMVEKGVAPNVVTCATFIEIYCKEGGNFAEAERFLGNMDKKGVVPNIVAYNTLINAYSKKEKVKQAHVLKSKMIKKGIMPDVFTYTSLIHGECIVGKVDEALKLFNEMLVKGIRGSVKTYTVIICGLSKEGRADEAFKLYDEMLRMGLTPDDRVFAALVGSLHKPGSHVAVKQNEYGEPKIDTPDASSWWLIHDDTSGTVATYETIHQDIYNVTEEKRASLILLPFHKKLNSEGVLETTNDALGDINKNVLQEPPCSVGILVNRGLRPLSKTTMNNQGVTYTFWDRSGNKYTIFQRLLEWCDNPELGVMGDIVASTSFGTNSSLLVVQQYTMERKPKSHCRSRKCHSKKDDMDVL</sequence>
<name>A0AA86S3Y5_9FABA</name>
<dbReference type="PANTHER" id="PTHR47934">
    <property type="entry name" value="PENTATRICOPEPTIDE REPEAT-CONTAINING PROTEIN PET309, MITOCHONDRIAL"/>
    <property type="match status" value="1"/>
</dbReference>
<reference evidence="5" key="1">
    <citation type="submission" date="2023-10" db="EMBL/GenBank/DDBJ databases">
        <authorList>
            <person name="Domelevo Entfellner J.-B."/>
        </authorList>
    </citation>
    <scope>NUCLEOTIDE SEQUENCE</scope>
</reference>
<gene>
    <name evidence="5" type="ORF">AYBTSS11_LOCUS5870</name>
</gene>
<dbReference type="Pfam" id="PF13041">
    <property type="entry name" value="PPR_2"/>
    <property type="match status" value="5"/>
</dbReference>
<dbReference type="GO" id="GO:0007005">
    <property type="term" value="P:mitochondrion organization"/>
    <property type="evidence" value="ECO:0007669"/>
    <property type="project" value="TreeGrafter"/>
</dbReference>
<feature type="domain" description="Cation/H(+) antiporter central" evidence="4">
    <location>
        <begin position="548"/>
        <end position="615"/>
    </location>
</feature>